<evidence type="ECO:0000313" key="2">
    <source>
        <dbReference type="EMBL" id="PTQ75469.1"/>
    </source>
</evidence>
<gene>
    <name evidence="2" type="ORF">C8N42_1012</name>
</gene>
<evidence type="ECO:0008006" key="4">
    <source>
        <dbReference type="Google" id="ProtNLM"/>
    </source>
</evidence>
<evidence type="ECO:0000256" key="1">
    <source>
        <dbReference type="SAM" id="SignalP"/>
    </source>
</evidence>
<dbReference type="Proteomes" id="UP000244077">
    <property type="component" value="Unassembled WGS sequence"/>
</dbReference>
<dbReference type="EMBL" id="QAOH01000001">
    <property type="protein sequence ID" value="PTQ75469.1"/>
    <property type="molecule type" value="Genomic_DNA"/>
</dbReference>
<keyword evidence="3" id="KW-1185">Reference proteome</keyword>
<organism evidence="2 3">
    <name type="scientific">Celeribacter persicus</name>
    <dbReference type="NCBI Taxonomy" id="1651082"/>
    <lineage>
        <taxon>Bacteria</taxon>
        <taxon>Pseudomonadati</taxon>
        <taxon>Pseudomonadota</taxon>
        <taxon>Alphaproteobacteria</taxon>
        <taxon>Rhodobacterales</taxon>
        <taxon>Roseobacteraceae</taxon>
        <taxon>Celeribacter</taxon>
    </lineage>
</organism>
<protein>
    <recommendedName>
        <fullName evidence="4">Lipoprotein</fullName>
    </recommendedName>
</protein>
<name>A0A2T5HV53_9RHOB</name>
<dbReference type="RefSeq" id="WP_107814502.1">
    <property type="nucleotide sequence ID" value="NZ_QAOH01000001.1"/>
</dbReference>
<dbReference type="OrthoDB" id="7876976at2"/>
<feature type="signal peptide" evidence="1">
    <location>
        <begin position="1"/>
        <end position="20"/>
    </location>
</feature>
<dbReference type="AlphaFoldDB" id="A0A2T5HV53"/>
<reference evidence="2 3" key="1">
    <citation type="submission" date="2018-04" db="EMBL/GenBank/DDBJ databases">
        <title>Genomic Encyclopedia of Archaeal and Bacterial Type Strains, Phase II (KMG-II): from individual species to whole genera.</title>
        <authorList>
            <person name="Goeker M."/>
        </authorList>
    </citation>
    <scope>NUCLEOTIDE SEQUENCE [LARGE SCALE GENOMIC DNA]</scope>
    <source>
        <strain evidence="2 3">DSM 100434</strain>
    </source>
</reference>
<keyword evidence="1" id="KW-0732">Signal</keyword>
<evidence type="ECO:0000313" key="3">
    <source>
        <dbReference type="Proteomes" id="UP000244077"/>
    </source>
</evidence>
<dbReference type="PROSITE" id="PS51257">
    <property type="entry name" value="PROKAR_LIPOPROTEIN"/>
    <property type="match status" value="1"/>
</dbReference>
<comment type="caution">
    <text evidence="2">The sequence shown here is derived from an EMBL/GenBank/DDBJ whole genome shotgun (WGS) entry which is preliminary data.</text>
</comment>
<feature type="chain" id="PRO_5015643781" description="Lipoprotein" evidence="1">
    <location>
        <begin position="21"/>
        <end position="172"/>
    </location>
</feature>
<accession>A0A2T5HV53</accession>
<proteinExistence type="predicted"/>
<sequence length="172" mass="17956">MKWKQRASLGGILASVTLLGACVQPIEVTQAPIKADYKPGFSVDRVAGESAVTVRSFTGVEKERKEFSGAACVLESDEIRASFTTPAEIIVPKFRQRKEFASRGRPTSARVVCKAAGSTGIASFDATDKQVQTATNAGVGGAILTAVVSGAIAGSTSWKYPGIMSVTVQGVE</sequence>